<dbReference type="EMBL" id="BGPR01000184">
    <property type="protein sequence ID" value="GBM02876.1"/>
    <property type="molecule type" value="Genomic_DNA"/>
</dbReference>
<comment type="caution">
    <text evidence="1">The sequence shown here is derived from an EMBL/GenBank/DDBJ whole genome shotgun (WGS) entry which is preliminary data.</text>
</comment>
<feature type="non-terminal residue" evidence="1">
    <location>
        <position position="1"/>
    </location>
</feature>
<gene>
    <name evidence="1" type="ORF">AVEN_52049-2_1</name>
</gene>
<name>A0A4Y2CG93_ARAVE</name>
<proteinExistence type="predicted"/>
<organism evidence="1 2">
    <name type="scientific">Araneus ventricosus</name>
    <name type="common">Orbweaver spider</name>
    <name type="synonym">Epeira ventricosa</name>
    <dbReference type="NCBI Taxonomy" id="182803"/>
    <lineage>
        <taxon>Eukaryota</taxon>
        <taxon>Metazoa</taxon>
        <taxon>Ecdysozoa</taxon>
        <taxon>Arthropoda</taxon>
        <taxon>Chelicerata</taxon>
        <taxon>Arachnida</taxon>
        <taxon>Araneae</taxon>
        <taxon>Araneomorphae</taxon>
        <taxon>Entelegynae</taxon>
        <taxon>Araneoidea</taxon>
        <taxon>Araneidae</taxon>
        <taxon>Araneus</taxon>
    </lineage>
</organism>
<protein>
    <submittedName>
        <fullName evidence="1">Uncharacterized protein</fullName>
    </submittedName>
</protein>
<sequence>KLLTQHRRVVLQLDQHAAGQEGAREVEQRLIVQDDDELLQLLADPTGRRLRPYMATGRTIPHAVQ</sequence>
<accession>A0A4Y2CG93</accession>
<keyword evidence="2" id="KW-1185">Reference proteome</keyword>
<dbReference type="Proteomes" id="UP000499080">
    <property type="component" value="Unassembled WGS sequence"/>
</dbReference>
<evidence type="ECO:0000313" key="2">
    <source>
        <dbReference type="Proteomes" id="UP000499080"/>
    </source>
</evidence>
<dbReference type="AlphaFoldDB" id="A0A4Y2CG93"/>
<evidence type="ECO:0000313" key="1">
    <source>
        <dbReference type="EMBL" id="GBM02876.1"/>
    </source>
</evidence>
<reference evidence="1 2" key="1">
    <citation type="journal article" date="2019" name="Sci. Rep.">
        <title>Orb-weaving spider Araneus ventricosus genome elucidates the spidroin gene catalogue.</title>
        <authorList>
            <person name="Kono N."/>
            <person name="Nakamura H."/>
            <person name="Ohtoshi R."/>
            <person name="Moran D.A.P."/>
            <person name="Shinohara A."/>
            <person name="Yoshida Y."/>
            <person name="Fujiwara M."/>
            <person name="Mori M."/>
            <person name="Tomita M."/>
            <person name="Arakawa K."/>
        </authorList>
    </citation>
    <scope>NUCLEOTIDE SEQUENCE [LARGE SCALE GENOMIC DNA]</scope>
</reference>